<dbReference type="Pfam" id="PF25539">
    <property type="entry name" value="Bestrophin_2"/>
    <property type="match status" value="1"/>
</dbReference>
<dbReference type="PANTHER" id="PTHR33281:SF19">
    <property type="entry name" value="VOLTAGE-DEPENDENT ANION CHANNEL-FORMING PROTEIN YNEE"/>
    <property type="match status" value="1"/>
</dbReference>
<gene>
    <name evidence="10" type="ORF">EHUX00137_LOCUS18873</name>
</gene>
<evidence type="ECO:0000256" key="1">
    <source>
        <dbReference type="ARBA" id="ARBA00004651"/>
    </source>
</evidence>
<keyword evidence="6" id="KW-0406">Ion transport</keyword>
<evidence type="ECO:0000256" key="8">
    <source>
        <dbReference type="SAM" id="Phobius"/>
    </source>
</evidence>
<feature type="transmembrane region" description="Helical" evidence="8">
    <location>
        <begin position="100"/>
        <end position="118"/>
    </location>
</feature>
<evidence type="ECO:0000256" key="5">
    <source>
        <dbReference type="ARBA" id="ARBA00022989"/>
    </source>
</evidence>
<protein>
    <recommendedName>
        <fullName evidence="11">Bestrophin</fullName>
    </recommendedName>
</protein>
<evidence type="ECO:0000256" key="4">
    <source>
        <dbReference type="ARBA" id="ARBA00022692"/>
    </source>
</evidence>
<evidence type="ECO:0000256" key="2">
    <source>
        <dbReference type="ARBA" id="ARBA00022448"/>
    </source>
</evidence>
<sequence>MPRRQLLIGLAAPALAAVPALTAPPAASLAVHAAARQMHSFREAACGSAAARRRAVRCGRVVCALSPAYDSTMRYAAVDWAKNLRTLPTSTILKRISSPLLFNVLVTVLICASQAFGAPLPPLPPLPHQLLGSALGLLLVFRTNAAYDRFWEARKQWGVVTSECRALAGHAVIFMTPQQALPLLSLTAAFPVVVKTYLRGERDSRRLKALLAPSEVLALDAVVNQPQYVLARLRQLAQAGRQVGVSEKEREMLLKSVGVLGERIYNTPIPLSYSRHTSRFLIFYASTLPLAIVGALGWATVPVMATLCWALFGILEIGNLIEEPFTAYESQRRPLLPLTEARREDAERVAEAQPR</sequence>
<keyword evidence="4 8" id="KW-0812">Transmembrane</keyword>
<keyword evidence="2" id="KW-0813">Transport</keyword>
<evidence type="ECO:0000256" key="3">
    <source>
        <dbReference type="ARBA" id="ARBA00022475"/>
    </source>
</evidence>
<keyword evidence="5 8" id="KW-1133">Transmembrane helix</keyword>
<dbReference type="InterPro" id="IPR044669">
    <property type="entry name" value="YneE/VCCN1/2-like"/>
</dbReference>
<feature type="signal peptide" evidence="9">
    <location>
        <begin position="1"/>
        <end position="22"/>
    </location>
</feature>
<dbReference type="PANTHER" id="PTHR33281">
    <property type="entry name" value="UPF0187 PROTEIN YNEE"/>
    <property type="match status" value="1"/>
</dbReference>
<feature type="chain" id="PRO_5030705676" description="Bestrophin" evidence="9">
    <location>
        <begin position="23"/>
        <end position="355"/>
    </location>
</feature>
<accession>A0A7S3SDI4</accession>
<feature type="transmembrane region" description="Helical" evidence="8">
    <location>
        <begin position="281"/>
        <end position="312"/>
    </location>
</feature>
<dbReference type="GO" id="GO:0005886">
    <property type="term" value="C:plasma membrane"/>
    <property type="evidence" value="ECO:0007669"/>
    <property type="project" value="UniProtKB-SubCell"/>
</dbReference>
<evidence type="ECO:0000256" key="6">
    <source>
        <dbReference type="ARBA" id="ARBA00023065"/>
    </source>
</evidence>
<feature type="transmembrane region" description="Helical" evidence="8">
    <location>
        <begin position="130"/>
        <end position="147"/>
    </location>
</feature>
<dbReference type="EMBL" id="HBIR01024591">
    <property type="protein sequence ID" value="CAE0551606.1"/>
    <property type="molecule type" value="Transcribed_RNA"/>
</dbReference>
<dbReference type="AlphaFoldDB" id="A0A7S3SDI4"/>
<keyword evidence="9" id="KW-0732">Signal</keyword>
<comment type="subcellular location">
    <subcellularLocation>
        <location evidence="1">Cell membrane</location>
        <topology evidence="1">Multi-pass membrane protein</topology>
    </subcellularLocation>
</comment>
<keyword evidence="7 8" id="KW-0472">Membrane</keyword>
<evidence type="ECO:0008006" key="11">
    <source>
        <dbReference type="Google" id="ProtNLM"/>
    </source>
</evidence>
<evidence type="ECO:0000256" key="9">
    <source>
        <dbReference type="SAM" id="SignalP"/>
    </source>
</evidence>
<name>A0A7S3SDI4_EMIHU</name>
<keyword evidence="3" id="KW-1003">Cell membrane</keyword>
<organism evidence="10">
    <name type="scientific">Emiliania huxleyi</name>
    <name type="common">Coccolithophore</name>
    <name type="synonym">Pontosphaera huxleyi</name>
    <dbReference type="NCBI Taxonomy" id="2903"/>
    <lineage>
        <taxon>Eukaryota</taxon>
        <taxon>Haptista</taxon>
        <taxon>Haptophyta</taxon>
        <taxon>Prymnesiophyceae</taxon>
        <taxon>Isochrysidales</taxon>
        <taxon>Noelaerhabdaceae</taxon>
        <taxon>Emiliania</taxon>
    </lineage>
</organism>
<proteinExistence type="predicted"/>
<dbReference type="GO" id="GO:0005254">
    <property type="term" value="F:chloride channel activity"/>
    <property type="evidence" value="ECO:0007669"/>
    <property type="project" value="InterPro"/>
</dbReference>
<evidence type="ECO:0000256" key="7">
    <source>
        <dbReference type="ARBA" id="ARBA00023136"/>
    </source>
</evidence>
<evidence type="ECO:0000313" key="10">
    <source>
        <dbReference type="EMBL" id="CAE0551606.1"/>
    </source>
</evidence>
<reference evidence="10" key="1">
    <citation type="submission" date="2021-01" db="EMBL/GenBank/DDBJ databases">
        <authorList>
            <person name="Corre E."/>
            <person name="Pelletier E."/>
            <person name="Niang G."/>
            <person name="Scheremetjew M."/>
            <person name="Finn R."/>
            <person name="Kale V."/>
            <person name="Holt S."/>
            <person name="Cochrane G."/>
            <person name="Meng A."/>
            <person name="Brown T."/>
            <person name="Cohen L."/>
        </authorList>
    </citation>
    <scope>NUCLEOTIDE SEQUENCE</scope>
    <source>
        <strain evidence="10">379</strain>
    </source>
</reference>